<dbReference type="Proteomes" id="UP001592530">
    <property type="component" value="Unassembled WGS sequence"/>
</dbReference>
<dbReference type="Gene3D" id="1.10.10.10">
    <property type="entry name" value="Winged helix-like DNA-binding domain superfamily/Winged helix DNA-binding domain"/>
    <property type="match status" value="1"/>
</dbReference>
<organism evidence="3 4">
    <name type="scientific">Streptacidiphilus alkalitolerans</name>
    <dbReference type="NCBI Taxonomy" id="3342712"/>
    <lineage>
        <taxon>Bacteria</taxon>
        <taxon>Bacillati</taxon>
        <taxon>Actinomycetota</taxon>
        <taxon>Actinomycetes</taxon>
        <taxon>Kitasatosporales</taxon>
        <taxon>Streptomycetaceae</taxon>
        <taxon>Streptacidiphilus</taxon>
    </lineage>
</organism>
<evidence type="ECO:0000259" key="2">
    <source>
        <dbReference type="SMART" id="SM00421"/>
    </source>
</evidence>
<feature type="region of interest" description="Disordered" evidence="1">
    <location>
        <begin position="111"/>
        <end position="130"/>
    </location>
</feature>
<accession>A0ABV6WXW7</accession>
<dbReference type="SMART" id="SM00421">
    <property type="entry name" value="HTH_LUXR"/>
    <property type="match status" value="1"/>
</dbReference>
<evidence type="ECO:0000313" key="3">
    <source>
        <dbReference type="EMBL" id="MFC1430880.1"/>
    </source>
</evidence>
<name>A0ABV6WXW7_9ACTN</name>
<feature type="domain" description="HTH luxR-type" evidence="2">
    <location>
        <begin position="58"/>
        <end position="115"/>
    </location>
</feature>
<dbReference type="InterPro" id="IPR016032">
    <property type="entry name" value="Sig_transdc_resp-reg_C-effctor"/>
</dbReference>
<evidence type="ECO:0000313" key="4">
    <source>
        <dbReference type="Proteomes" id="UP001592530"/>
    </source>
</evidence>
<dbReference type="InterPro" id="IPR036388">
    <property type="entry name" value="WH-like_DNA-bd_sf"/>
</dbReference>
<dbReference type="InterPro" id="IPR000792">
    <property type="entry name" value="Tscrpt_reg_LuxR_C"/>
</dbReference>
<dbReference type="EMBL" id="JBHEZY010000003">
    <property type="protein sequence ID" value="MFC1430880.1"/>
    <property type="molecule type" value="Genomic_DNA"/>
</dbReference>
<proteinExistence type="predicted"/>
<gene>
    <name evidence="3" type="ORF">ACEZDB_09440</name>
</gene>
<reference evidence="3 4" key="1">
    <citation type="submission" date="2024-09" db="EMBL/GenBank/DDBJ databases">
        <authorList>
            <person name="Lee S.D."/>
        </authorList>
    </citation>
    <scope>NUCLEOTIDE SEQUENCE [LARGE SCALE GENOMIC DNA]</scope>
    <source>
        <strain evidence="3 4">N1-3</strain>
    </source>
</reference>
<evidence type="ECO:0000256" key="1">
    <source>
        <dbReference type="SAM" id="MobiDB-lite"/>
    </source>
</evidence>
<protein>
    <recommendedName>
        <fullName evidence="2">HTH luxR-type domain-containing protein</fullName>
    </recommendedName>
</protein>
<dbReference type="RefSeq" id="WP_380550854.1">
    <property type="nucleotide sequence ID" value="NZ_JBHEZY010000003.1"/>
</dbReference>
<dbReference type="SUPFAM" id="SSF46894">
    <property type="entry name" value="C-terminal effector domain of the bipartite response regulators"/>
    <property type="match status" value="1"/>
</dbReference>
<comment type="caution">
    <text evidence="3">The sequence shown here is derived from an EMBL/GenBank/DDBJ whole genome shotgun (WGS) entry which is preliminary data.</text>
</comment>
<sequence length="130" mass="13351">MDQGTALRRVGRPREALEALGQGVEIAAQCGADGLLARGRVELVAAGASPHRLRSVATRVLNQQEHRAAGFASQGLSTREIAAEMKIGESAVGKLLASAYRKVGAGPEGLAAALGLEPPDLPDVSGTTEE</sequence>